<dbReference type="AlphaFoldDB" id="A0A6H0SMC0"/>
<proteinExistence type="predicted"/>
<evidence type="ECO:0000313" key="2">
    <source>
        <dbReference type="Proteomes" id="UP000502331"/>
    </source>
</evidence>
<name>A0A6H0SMC0_9MICC</name>
<keyword evidence="2" id="KW-1185">Reference proteome</keyword>
<protein>
    <submittedName>
        <fullName evidence="1">Uncharacterized protein</fullName>
    </submittedName>
</protein>
<reference evidence="1 2" key="1">
    <citation type="submission" date="2018-09" db="EMBL/GenBank/DDBJ databases">
        <title>Glutamicibacter mishrai S5-52T (LMG 29155T = KCTC 39846T).</title>
        <authorList>
            <person name="Das S.K."/>
        </authorList>
    </citation>
    <scope>NUCLEOTIDE SEQUENCE [LARGE SCALE GENOMIC DNA]</scope>
    <source>
        <strain evidence="1 2">S5-52</strain>
    </source>
</reference>
<gene>
    <name evidence="1" type="ORF">D3791_11795</name>
</gene>
<sequence>MVSMGDLVSILTNLSIPDRLDTVESWIQQSLQLFEDLGRQNLIFEGSYTIKLQILSEAISAFRNSEGI</sequence>
<dbReference type="Proteomes" id="UP000502331">
    <property type="component" value="Chromosome"/>
</dbReference>
<organism evidence="1 2">
    <name type="scientific">Glutamicibacter mishrai</name>
    <dbReference type="NCBI Taxonomy" id="1775880"/>
    <lineage>
        <taxon>Bacteria</taxon>
        <taxon>Bacillati</taxon>
        <taxon>Actinomycetota</taxon>
        <taxon>Actinomycetes</taxon>
        <taxon>Micrococcales</taxon>
        <taxon>Micrococcaceae</taxon>
        <taxon>Glutamicibacter</taxon>
    </lineage>
</organism>
<evidence type="ECO:0000313" key="1">
    <source>
        <dbReference type="EMBL" id="QIV87731.1"/>
    </source>
</evidence>
<accession>A0A6H0SMC0</accession>
<dbReference type="EMBL" id="CP032549">
    <property type="protein sequence ID" value="QIV87731.1"/>
    <property type="molecule type" value="Genomic_DNA"/>
</dbReference>